<feature type="compositionally biased region" description="Polar residues" evidence="1">
    <location>
        <begin position="103"/>
        <end position="113"/>
    </location>
</feature>
<feature type="compositionally biased region" description="Acidic residues" evidence="1">
    <location>
        <begin position="65"/>
        <end position="76"/>
    </location>
</feature>
<gene>
    <name evidence="2" type="ORF">Pfra01_001160500</name>
</gene>
<evidence type="ECO:0000313" key="3">
    <source>
        <dbReference type="Proteomes" id="UP001165121"/>
    </source>
</evidence>
<dbReference type="AlphaFoldDB" id="A0A9W6XI93"/>
<organism evidence="2 3">
    <name type="scientific">Phytophthora fragariaefolia</name>
    <dbReference type="NCBI Taxonomy" id="1490495"/>
    <lineage>
        <taxon>Eukaryota</taxon>
        <taxon>Sar</taxon>
        <taxon>Stramenopiles</taxon>
        <taxon>Oomycota</taxon>
        <taxon>Peronosporomycetes</taxon>
        <taxon>Peronosporales</taxon>
        <taxon>Peronosporaceae</taxon>
        <taxon>Phytophthora</taxon>
    </lineage>
</organism>
<proteinExistence type="predicted"/>
<reference evidence="2" key="1">
    <citation type="submission" date="2023-04" db="EMBL/GenBank/DDBJ databases">
        <title>Phytophthora fragariaefolia NBRC 109709.</title>
        <authorList>
            <person name="Ichikawa N."/>
            <person name="Sato H."/>
            <person name="Tonouchi N."/>
        </authorList>
    </citation>
    <scope>NUCLEOTIDE SEQUENCE</scope>
    <source>
        <strain evidence="2">NBRC 109709</strain>
    </source>
</reference>
<comment type="caution">
    <text evidence="2">The sequence shown here is derived from an EMBL/GenBank/DDBJ whole genome shotgun (WGS) entry which is preliminary data.</text>
</comment>
<evidence type="ECO:0000256" key="1">
    <source>
        <dbReference type="SAM" id="MobiDB-lite"/>
    </source>
</evidence>
<keyword evidence="3" id="KW-1185">Reference proteome</keyword>
<protein>
    <submittedName>
        <fullName evidence="2">Unnamed protein product</fullName>
    </submittedName>
</protein>
<feature type="compositionally biased region" description="Acidic residues" evidence="1">
    <location>
        <begin position="85"/>
        <end position="97"/>
    </location>
</feature>
<dbReference type="Proteomes" id="UP001165121">
    <property type="component" value="Unassembled WGS sequence"/>
</dbReference>
<dbReference type="EMBL" id="BSXT01001147">
    <property type="protein sequence ID" value="GMF39264.1"/>
    <property type="molecule type" value="Genomic_DNA"/>
</dbReference>
<accession>A0A9W6XI93</accession>
<dbReference type="OrthoDB" id="125725at2759"/>
<name>A0A9W6XI93_9STRA</name>
<evidence type="ECO:0000313" key="2">
    <source>
        <dbReference type="EMBL" id="GMF39264.1"/>
    </source>
</evidence>
<sequence length="150" mass="15999">MQLLSEASGAESDAQCDSGFVAQSVGPPSTPLGLCVRPRLSVKKDVNFIPADENLSEYDSFSSGEIDDDVEADNDGDASFGSDSLDADDTMSEEDAVMMDTASLESLQLGSDTPTREARLVRENTLRSMESTPVSSIYEEGIQAYTGLNI</sequence>
<feature type="region of interest" description="Disordered" evidence="1">
    <location>
        <begin position="1"/>
        <end position="32"/>
    </location>
</feature>
<feature type="region of interest" description="Disordered" evidence="1">
    <location>
        <begin position="57"/>
        <end position="118"/>
    </location>
</feature>